<dbReference type="GO" id="GO:0046933">
    <property type="term" value="F:proton-transporting ATP synthase activity, rotational mechanism"/>
    <property type="evidence" value="ECO:0007669"/>
    <property type="project" value="UniProtKB-UniRule"/>
</dbReference>
<dbReference type="PANTHER" id="PTHR33445:SF1">
    <property type="entry name" value="ATP SYNTHASE SUBUNIT B"/>
    <property type="match status" value="1"/>
</dbReference>
<evidence type="ECO:0000256" key="14">
    <source>
        <dbReference type="ARBA" id="ARBA00037847"/>
    </source>
</evidence>
<evidence type="ECO:0000256" key="10">
    <source>
        <dbReference type="ARBA" id="ARBA00023310"/>
    </source>
</evidence>
<evidence type="ECO:0000256" key="2">
    <source>
        <dbReference type="ARBA" id="ARBA00022448"/>
    </source>
</evidence>
<evidence type="ECO:0000256" key="7">
    <source>
        <dbReference type="ARBA" id="ARBA00022989"/>
    </source>
</evidence>
<dbReference type="GO" id="GO:0046961">
    <property type="term" value="F:proton-transporting ATPase activity, rotational mechanism"/>
    <property type="evidence" value="ECO:0007669"/>
    <property type="project" value="TreeGrafter"/>
</dbReference>
<keyword evidence="3 15" id="KW-1003">Cell membrane</keyword>
<comment type="function">
    <text evidence="11 15">F(1)F(0) ATP synthase produces ATP from ADP in the presence of a proton or sodium gradient. F-type ATPases consist of two structural domains, F(1) containing the extramembraneous catalytic core and F(0) containing the membrane proton channel, linked together by a central stalk and a peripheral stalk. During catalysis, ATP synthesis in the catalytic domain of F(1) is coupled via a rotary mechanism of the central stalk subunits to proton translocation.</text>
</comment>
<evidence type="ECO:0000256" key="11">
    <source>
        <dbReference type="ARBA" id="ARBA00025198"/>
    </source>
</evidence>
<dbReference type="HAMAP" id="MF_01398">
    <property type="entry name" value="ATP_synth_b_bprime"/>
    <property type="match status" value="1"/>
</dbReference>
<evidence type="ECO:0000256" key="12">
    <source>
        <dbReference type="ARBA" id="ARBA00025614"/>
    </source>
</evidence>
<comment type="caution">
    <text evidence="18">The sequence shown here is derived from an EMBL/GenBank/DDBJ whole genome shotgun (WGS) entry which is preliminary data.</text>
</comment>
<evidence type="ECO:0000256" key="16">
    <source>
        <dbReference type="RuleBase" id="RU003848"/>
    </source>
</evidence>
<keyword evidence="7 15" id="KW-1133">Transmembrane helix</keyword>
<dbReference type="NCBIfam" id="TIGR01144">
    <property type="entry name" value="ATP_synt_b"/>
    <property type="match status" value="1"/>
</dbReference>
<evidence type="ECO:0000256" key="4">
    <source>
        <dbReference type="ARBA" id="ARBA00022547"/>
    </source>
</evidence>
<dbReference type="InterPro" id="IPR005864">
    <property type="entry name" value="ATP_synth_F0_bsu_bac"/>
</dbReference>
<comment type="function">
    <text evidence="12">Component of the F(0) channel, it forms part of the peripheral stalk, linking F(1) to F(0). The b'-subunit is a diverged and duplicated form of b found in plants and photosynthetic bacteria.</text>
</comment>
<dbReference type="Gene3D" id="1.20.5.620">
    <property type="entry name" value="F1F0 ATP synthase subunit B, membrane domain"/>
    <property type="match status" value="1"/>
</dbReference>
<dbReference type="PANTHER" id="PTHR33445">
    <property type="entry name" value="ATP SYNTHASE SUBUNIT B', CHLOROPLASTIC"/>
    <property type="match status" value="1"/>
</dbReference>
<organism evidence="18 19">
    <name type="scientific">Larkinella arboricola</name>
    <dbReference type="NCBI Taxonomy" id="643671"/>
    <lineage>
        <taxon>Bacteria</taxon>
        <taxon>Pseudomonadati</taxon>
        <taxon>Bacteroidota</taxon>
        <taxon>Cytophagia</taxon>
        <taxon>Cytophagales</taxon>
        <taxon>Spirosomataceae</taxon>
        <taxon>Larkinella</taxon>
    </lineage>
</organism>
<keyword evidence="10 15" id="KW-0066">ATP synthesis</keyword>
<evidence type="ECO:0000256" key="17">
    <source>
        <dbReference type="SAM" id="Coils"/>
    </source>
</evidence>
<dbReference type="RefSeq" id="WP_111629404.1">
    <property type="nucleotide sequence ID" value="NZ_QLMC01000004.1"/>
</dbReference>
<evidence type="ECO:0000313" key="19">
    <source>
        <dbReference type="Proteomes" id="UP000248790"/>
    </source>
</evidence>
<evidence type="ECO:0000256" key="13">
    <source>
        <dbReference type="ARBA" id="ARBA00026054"/>
    </source>
</evidence>
<keyword evidence="19" id="KW-1185">Reference proteome</keyword>
<feature type="coiled-coil region" evidence="17">
    <location>
        <begin position="44"/>
        <end position="126"/>
    </location>
</feature>
<dbReference type="Pfam" id="PF00430">
    <property type="entry name" value="ATP-synt_B"/>
    <property type="match status" value="1"/>
</dbReference>
<sequence>MDLLTPDIGLLFWQLVVFLLLFFLLSRFAWKPITQSLKEREHDIQSALDMAEKTRVEMAKLQADNQKLLAEARAERDAILRGAKETADRVVAEAQNRATEESKRIAEKAREELQSERQAMVAQVKREVIDLSLDIAERVLRKELSDKKSQEELVKSLVAESRLN</sequence>
<keyword evidence="2 15" id="KW-0813">Transport</keyword>
<comment type="similarity">
    <text evidence="1 15 16">Belongs to the ATPase B chain family.</text>
</comment>
<dbReference type="GO" id="GO:0012505">
    <property type="term" value="C:endomembrane system"/>
    <property type="evidence" value="ECO:0007669"/>
    <property type="project" value="UniProtKB-SubCell"/>
</dbReference>
<accession>A0A327X084</accession>
<dbReference type="GO" id="GO:0005886">
    <property type="term" value="C:plasma membrane"/>
    <property type="evidence" value="ECO:0007669"/>
    <property type="project" value="UniProtKB-SubCell"/>
</dbReference>
<keyword evidence="4 15" id="KW-0138">CF(0)</keyword>
<dbReference type="InterPro" id="IPR002146">
    <property type="entry name" value="ATP_synth_b/b'su_bac/chlpt"/>
</dbReference>
<dbReference type="InterPro" id="IPR028987">
    <property type="entry name" value="ATP_synth_B-like_membr_sf"/>
</dbReference>
<evidence type="ECO:0000256" key="1">
    <source>
        <dbReference type="ARBA" id="ARBA00005513"/>
    </source>
</evidence>
<keyword evidence="6 15" id="KW-0375">Hydrogen ion transport</keyword>
<dbReference type="AlphaFoldDB" id="A0A327X084"/>
<dbReference type="Proteomes" id="UP000248790">
    <property type="component" value="Unassembled WGS sequence"/>
</dbReference>
<keyword evidence="8 15" id="KW-0406">Ion transport</keyword>
<evidence type="ECO:0000313" key="18">
    <source>
        <dbReference type="EMBL" id="RAJ95599.1"/>
    </source>
</evidence>
<dbReference type="GO" id="GO:0045259">
    <property type="term" value="C:proton-transporting ATP synthase complex"/>
    <property type="evidence" value="ECO:0007669"/>
    <property type="project" value="UniProtKB-KW"/>
</dbReference>
<feature type="transmembrane region" description="Helical" evidence="15">
    <location>
        <begin position="12"/>
        <end position="30"/>
    </location>
</feature>
<proteinExistence type="inferred from homology"/>
<comment type="subunit">
    <text evidence="13">F-type ATPases have 2 components, F(1) - the catalytic core - and F(0) - the membrane proton channel. F(1) has five subunits: alpha(3), beta(3), gamma(1), delta(1), epsilon(1). F(0) has four main subunits: a(1), b(2) and c(10-14). The alpha and beta chains form an alternating ring which encloses part of the gamma chain. F(1) is attached to F(0) by a central stalk formed by the gamma and epsilon chains, while a peripheral stalk is formed by the delta and b chains.</text>
</comment>
<keyword evidence="9 15" id="KW-0472">Membrane</keyword>
<comment type="subunit">
    <text evidence="15">F-type ATPases have 2 components, F(1) - the catalytic core - and F(0) - the membrane proton channel. F(1) has five subunits: alpha(3), beta(3), gamma(1), delta(1), epsilon(1). F(0) has three main subunits: a(1), b(2) and c(10-14). The alpha and beta chains form an alternating ring which encloses part of the gamma chain. F(1) is attached to F(0) by a central stalk formed by the gamma and epsilon chains, while a peripheral stalk is formed by the delta and b chains.</text>
</comment>
<name>A0A327X084_LARAB</name>
<evidence type="ECO:0000256" key="3">
    <source>
        <dbReference type="ARBA" id="ARBA00022475"/>
    </source>
</evidence>
<keyword evidence="17" id="KW-0175">Coiled coil</keyword>
<dbReference type="SUPFAM" id="SSF81573">
    <property type="entry name" value="F1F0 ATP synthase subunit B, membrane domain"/>
    <property type="match status" value="1"/>
</dbReference>
<evidence type="ECO:0000256" key="5">
    <source>
        <dbReference type="ARBA" id="ARBA00022692"/>
    </source>
</evidence>
<evidence type="ECO:0000256" key="15">
    <source>
        <dbReference type="HAMAP-Rule" id="MF_01398"/>
    </source>
</evidence>
<dbReference type="CDD" id="cd06503">
    <property type="entry name" value="ATP-synt_Fo_b"/>
    <property type="match status" value="1"/>
</dbReference>
<gene>
    <name evidence="15" type="primary">atpF</name>
    <name evidence="18" type="ORF">LX87_03346</name>
</gene>
<dbReference type="InterPro" id="IPR050059">
    <property type="entry name" value="ATP_synthase_B_chain"/>
</dbReference>
<keyword evidence="5 15" id="KW-0812">Transmembrane</keyword>
<protein>
    <recommendedName>
        <fullName evidence="15">ATP synthase subunit b</fullName>
    </recommendedName>
    <alternativeName>
        <fullName evidence="15">ATP synthase F(0) sector subunit b</fullName>
    </alternativeName>
    <alternativeName>
        <fullName evidence="15">ATPase subunit I</fullName>
    </alternativeName>
    <alternativeName>
        <fullName evidence="15">F-type ATPase subunit b</fullName>
        <shortName evidence="15">F-ATPase subunit b</shortName>
    </alternativeName>
</protein>
<dbReference type="OrthoDB" id="9795289at2"/>
<comment type="subcellular location">
    <subcellularLocation>
        <location evidence="15">Cell membrane</location>
        <topology evidence="15">Single-pass membrane protein</topology>
    </subcellularLocation>
    <subcellularLocation>
        <location evidence="14">Endomembrane system</location>
        <topology evidence="14">Single-pass membrane protein</topology>
    </subcellularLocation>
</comment>
<reference evidence="18 19" key="1">
    <citation type="submission" date="2018-06" db="EMBL/GenBank/DDBJ databases">
        <title>Genomic Encyclopedia of Archaeal and Bacterial Type Strains, Phase II (KMG-II): from individual species to whole genera.</title>
        <authorList>
            <person name="Goeker M."/>
        </authorList>
    </citation>
    <scope>NUCLEOTIDE SEQUENCE [LARGE SCALE GENOMIC DNA]</scope>
    <source>
        <strain evidence="18 19">DSM 21851</strain>
    </source>
</reference>
<evidence type="ECO:0000256" key="8">
    <source>
        <dbReference type="ARBA" id="ARBA00023065"/>
    </source>
</evidence>
<evidence type="ECO:0000256" key="9">
    <source>
        <dbReference type="ARBA" id="ARBA00023136"/>
    </source>
</evidence>
<dbReference type="EMBL" id="QLMC01000004">
    <property type="protein sequence ID" value="RAJ95599.1"/>
    <property type="molecule type" value="Genomic_DNA"/>
</dbReference>
<evidence type="ECO:0000256" key="6">
    <source>
        <dbReference type="ARBA" id="ARBA00022781"/>
    </source>
</evidence>